<sequence length="372" mass="41540">MTEVVGRVGGELVDLDSVFSSPNRSSAFISIESAATKISSIGEPKPFDCSSSIDEKPIFMQFPVAVTDLPATSTTGCNSPYDEISCVGCGFEIRDRYMLKVMEEPWHENCLRCCACQRPLSSNGSCFAKDGRLYCREDHSELFGRKCRRCSLSLHPSDMVFRCVHATYHAQCFSCFQCGKPLQKGDEYSILDTEVVCLNDYQTFLYHTQLPPGISMDFFDHNDSSRKTPKRPRTILNAQQRKQFKAAFEKSSKPCRKVREQLAKETGLSVRVVQVWFQNQRAKIKKLSRKEGDKVGQSADSEGKSIEDAKSESDEENDSEAETCGSGTTSGCGDPTQIGLPPTNTPILRPEAQNPNPIARLYNMQNAYFQFA</sequence>
<evidence type="ECO:0000256" key="4">
    <source>
        <dbReference type="ARBA" id="ARBA00022833"/>
    </source>
</evidence>
<dbReference type="PROSITE" id="PS50023">
    <property type="entry name" value="LIM_DOMAIN_2"/>
    <property type="match status" value="2"/>
</dbReference>
<dbReference type="WBParaSite" id="MBELARI_LOCUS13266">
    <property type="protein sequence ID" value="MBELARI_LOCUS13266"/>
    <property type="gene ID" value="MBELARI_LOCUS13266"/>
</dbReference>
<feature type="domain" description="LIM zinc-binding" evidence="13">
    <location>
        <begin position="84"/>
        <end position="145"/>
    </location>
</feature>
<dbReference type="PANTHER" id="PTHR24208">
    <property type="entry name" value="LIM/HOMEOBOX PROTEIN LHX"/>
    <property type="match status" value="1"/>
</dbReference>
<keyword evidence="3" id="KW-0677">Repeat</keyword>
<dbReference type="FunFam" id="2.10.110.10:FF:000178">
    <property type="entry name" value="LIM domain family"/>
    <property type="match status" value="1"/>
</dbReference>
<proteinExistence type="predicted"/>
<dbReference type="GO" id="GO:0050877">
    <property type="term" value="P:nervous system process"/>
    <property type="evidence" value="ECO:0007669"/>
    <property type="project" value="UniProtKB-ARBA"/>
</dbReference>
<evidence type="ECO:0000256" key="11">
    <source>
        <dbReference type="RuleBase" id="RU000682"/>
    </source>
</evidence>
<reference evidence="16" key="1">
    <citation type="submission" date="2024-02" db="UniProtKB">
        <authorList>
            <consortium name="WormBaseParasite"/>
        </authorList>
    </citation>
    <scope>IDENTIFICATION</scope>
</reference>
<dbReference type="SUPFAM" id="SSF46689">
    <property type="entry name" value="Homeodomain-like"/>
    <property type="match status" value="1"/>
</dbReference>
<keyword evidence="5 10" id="KW-0440">LIM domain</keyword>
<dbReference type="InterPro" id="IPR001356">
    <property type="entry name" value="HD"/>
</dbReference>
<dbReference type="Gene3D" id="1.10.10.60">
    <property type="entry name" value="Homeodomain-like"/>
    <property type="match status" value="1"/>
</dbReference>
<dbReference type="GO" id="GO:0005634">
    <property type="term" value="C:nucleus"/>
    <property type="evidence" value="ECO:0007669"/>
    <property type="project" value="UniProtKB-SubCell"/>
</dbReference>
<keyword evidence="4 10" id="KW-0862">Zinc</keyword>
<dbReference type="Gene3D" id="2.10.110.10">
    <property type="entry name" value="Cysteine Rich Protein"/>
    <property type="match status" value="2"/>
</dbReference>
<evidence type="ECO:0000256" key="10">
    <source>
        <dbReference type="PROSITE-ProRule" id="PRU00125"/>
    </source>
</evidence>
<dbReference type="FunFam" id="2.10.110.10:FF:000136">
    <property type="entry name" value="LIM domain family"/>
    <property type="match status" value="1"/>
</dbReference>
<name>A0AAF3EH38_9BILA</name>
<evidence type="ECO:0000259" key="13">
    <source>
        <dbReference type="PROSITE" id="PS50023"/>
    </source>
</evidence>
<keyword evidence="6 9" id="KW-0238">DNA-binding</keyword>
<dbReference type="GO" id="GO:0000977">
    <property type="term" value="F:RNA polymerase II transcription regulatory region sequence-specific DNA binding"/>
    <property type="evidence" value="ECO:0007669"/>
    <property type="project" value="TreeGrafter"/>
</dbReference>
<evidence type="ECO:0000256" key="8">
    <source>
        <dbReference type="ARBA" id="ARBA00023242"/>
    </source>
</evidence>
<keyword evidence="2 10" id="KW-0479">Metal-binding</keyword>
<dbReference type="PROSITE" id="PS00478">
    <property type="entry name" value="LIM_DOMAIN_1"/>
    <property type="match status" value="1"/>
</dbReference>
<dbReference type="GO" id="GO:0046872">
    <property type="term" value="F:metal ion binding"/>
    <property type="evidence" value="ECO:0007669"/>
    <property type="project" value="UniProtKB-KW"/>
</dbReference>
<evidence type="ECO:0000259" key="14">
    <source>
        <dbReference type="PROSITE" id="PS50071"/>
    </source>
</evidence>
<dbReference type="SMART" id="SM00132">
    <property type="entry name" value="LIM"/>
    <property type="match status" value="2"/>
</dbReference>
<dbReference type="FunFam" id="1.10.10.60:FF:000448">
    <property type="entry name" value="LIM/homeobox protein Lhx4"/>
    <property type="match status" value="1"/>
</dbReference>
<dbReference type="AlphaFoldDB" id="A0AAF3EH38"/>
<feature type="compositionally biased region" description="Low complexity" evidence="12">
    <location>
        <begin position="322"/>
        <end position="333"/>
    </location>
</feature>
<dbReference type="PROSITE" id="PS50071">
    <property type="entry name" value="HOMEOBOX_2"/>
    <property type="match status" value="1"/>
</dbReference>
<dbReference type="CDD" id="cd00086">
    <property type="entry name" value="homeodomain"/>
    <property type="match status" value="1"/>
</dbReference>
<feature type="compositionally biased region" description="Basic and acidic residues" evidence="12">
    <location>
        <begin position="301"/>
        <end position="312"/>
    </location>
</feature>
<evidence type="ECO:0000256" key="3">
    <source>
        <dbReference type="ARBA" id="ARBA00022737"/>
    </source>
</evidence>
<dbReference type="GO" id="GO:0007409">
    <property type="term" value="P:axonogenesis"/>
    <property type="evidence" value="ECO:0007669"/>
    <property type="project" value="UniProtKB-ARBA"/>
</dbReference>
<dbReference type="SUPFAM" id="SSF57716">
    <property type="entry name" value="Glucocorticoid receptor-like (DNA-binding domain)"/>
    <property type="match status" value="2"/>
</dbReference>
<accession>A0AAF3EH38</accession>
<evidence type="ECO:0000256" key="7">
    <source>
        <dbReference type="ARBA" id="ARBA00023155"/>
    </source>
</evidence>
<keyword evidence="15" id="KW-1185">Reference proteome</keyword>
<dbReference type="Pfam" id="PF00412">
    <property type="entry name" value="LIM"/>
    <property type="match status" value="2"/>
</dbReference>
<dbReference type="Proteomes" id="UP000887575">
    <property type="component" value="Unassembled WGS sequence"/>
</dbReference>
<dbReference type="GO" id="GO:0000981">
    <property type="term" value="F:DNA-binding transcription factor activity, RNA polymerase II-specific"/>
    <property type="evidence" value="ECO:0007669"/>
    <property type="project" value="InterPro"/>
</dbReference>
<dbReference type="InterPro" id="IPR001781">
    <property type="entry name" value="Znf_LIM"/>
</dbReference>
<organism evidence="15 16">
    <name type="scientific">Mesorhabditis belari</name>
    <dbReference type="NCBI Taxonomy" id="2138241"/>
    <lineage>
        <taxon>Eukaryota</taxon>
        <taxon>Metazoa</taxon>
        <taxon>Ecdysozoa</taxon>
        <taxon>Nematoda</taxon>
        <taxon>Chromadorea</taxon>
        <taxon>Rhabditida</taxon>
        <taxon>Rhabditina</taxon>
        <taxon>Rhabditomorpha</taxon>
        <taxon>Rhabditoidea</taxon>
        <taxon>Rhabditidae</taxon>
        <taxon>Mesorhabditinae</taxon>
        <taxon>Mesorhabditis</taxon>
    </lineage>
</organism>
<dbReference type="InterPro" id="IPR009057">
    <property type="entry name" value="Homeodomain-like_sf"/>
</dbReference>
<evidence type="ECO:0000313" key="16">
    <source>
        <dbReference type="WBParaSite" id="MBELARI_LOCUS13266"/>
    </source>
</evidence>
<evidence type="ECO:0000256" key="1">
    <source>
        <dbReference type="ARBA" id="ARBA00004123"/>
    </source>
</evidence>
<evidence type="ECO:0000256" key="2">
    <source>
        <dbReference type="ARBA" id="ARBA00022723"/>
    </source>
</evidence>
<evidence type="ECO:0000256" key="6">
    <source>
        <dbReference type="ARBA" id="ARBA00023125"/>
    </source>
</evidence>
<protein>
    <submittedName>
        <fullName evidence="16">Uncharacterized protein</fullName>
    </submittedName>
</protein>
<feature type="domain" description="LIM zinc-binding" evidence="13">
    <location>
        <begin position="146"/>
        <end position="207"/>
    </location>
</feature>
<evidence type="ECO:0000256" key="9">
    <source>
        <dbReference type="PROSITE-ProRule" id="PRU00108"/>
    </source>
</evidence>
<dbReference type="Pfam" id="PF00046">
    <property type="entry name" value="Homeodomain"/>
    <property type="match status" value="1"/>
</dbReference>
<feature type="region of interest" description="Disordered" evidence="12">
    <location>
        <begin position="287"/>
        <end position="354"/>
    </location>
</feature>
<evidence type="ECO:0000256" key="5">
    <source>
        <dbReference type="ARBA" id="ARBA00023038"/>
    </source>
</evidence>
<feature type="DNA-binding region" description="Homeobox" evidence="9">
    <location>
        <begin position="229"/>
        <end position="288"/>
    </location>
</feature>
<evidence type="ECO:0000256" key="12">
    <source>
        <dbReference type="SAM" id="MobiDB-lite"/>
    </source>
</evidence>
<keyword evidence="7 9" id="KW-0371">Homeobox</keyword>
<dbReference type="InterPro" id="IPR050453">
    <property type="entry name" value="LIM_Homeobox_TF"/>
</dbReference>
<dbReference type="SMART" id="SM00389">
    <property type="entry name" value="HOX"/>
    <property type="match status" value="1"/>
</dbReference>
<feature type="domain" description="Homeobox" evidence="14">
    <location>
        <begin position="227"/>
        <end position="287"/>
    </location>
</feature>
<dbReference type="GO" id="GO:0045944">
    <property type="term" value="P:positive regulation of transcription by RNA polymerase II"/>
    <property type="evidence" value="ECO:0007669"/>
    <property type="project" value="UniProtKB-ARBA"/>
</dbReference>
<dbReference type="InterPro" id="IPR017970">
    <property type="entry name" value="Homeobox_CS"/>
</dbReference>
<keyword evidence="8 9" id="KW-0539">Nucleus</keyword>
<comment type="subcellular location">
    <subcellularLocation>
        <location evidence="1 9 11">Nucleus</location>
    </subcellularLocation>
</comment>
<dbReference type="PROSITE" id="PS00027">
    <property type="entry name" value="HOMEOBOX_1"/>
    <property type="match status" value="1"/>
</dbReference>
<dbReference type="PANTHER" id="PTHR24208:SF166">
    <property type="entry name" value="LIM HOMEOBOX TRANSCRIPTION FACTOR 1 ALPHA, ISOFORM B"/>
    <property type="match status" value="1"/>
</dbReference>
<evidence type="ECO:0000313" key="15">
    <source>
        <dbReference type="Proteomes" id="UP000887575"/>
    </source>
</evidence>